<dbReference type="InterPro" id="IPR002110">
    <property type="entry name" value="Ankyrin_rpt"/>
</dbReference>
<sequence>MSEVTRRKRPCSSVYGFNHKKYRHHTSTSVSYSHPTVLNVIQTINITDLESAATNDLKICRISRSCGRPRGGDDVYIFVEKVNKKNIKIRFFEVSESGEEVWSAFAHFLESDVHHQYAIVFRTPQYKDPYITVDVKVCIELVRPLDGRTSDAKEFTYKAEQAFKQSKKRKANSSYSSLSSNSGSIKSIGDVPATVMFVNSQANNLCEDDNKYDLKMSTFQTIPQIPVPLNSPGNDLGNALLMDITGATPSPDNKQHLLNNNPMIGQPNIPSLPDFNSAELRQILENNSSISTEDKKRFAEVDLSEYLSSFQDSFSDEPSSMNFLVSSMLVSDSGRAKGTDKKSSTSTIKSSRKKEEMKPKIVEKANSEYSASYTSKDGTDVKRLVAEICDIIRQKQITKKSVVRDKLEQLFERRLSNGDTFLHMTLCSNQPSLQYIVKLVHSMGMTHLLNLKNNLSQTVLHLAIVHETPEHIKFLVSRGCDPMLSDIEGNNAFHYAVCRQDNGPASCLEALLDTIHKNNVPHDLNATNSEKETPLHLAAMYDSAQKARILLQRGAACGLRDAQGRSPLHRAADMDHGRVLRELLHHASESDVNAADESGYTALQIVCGGGMKKNTLEMVKLLLDNKADPVRDGAKSAWHLAKEVPEIRAVIREHPSFANTQMMDDEIKSEPEDEDVKSEGEDDSDNESGAGGVDGGGGGGGLQGLAQYRQEVAALLDASGAWRPLAARLHLDSLLSWLQHTASPTATLLNYLKESGENITSKLLAATLDNIGQEAAAVVIRNYID</sequence>
<dbReference type="Proteomes" id="UP001652740">
    <property type="component" value="Unplaced"/>
</dbReference>
<dbReference type="InterPro" id="IPR002909">
    <property type="entry name" value="IPT_dom"/>
</dbReference>
<proteinExistence type="predicted"/>
<dbReference type="InterPro" id="IPR033926">
    <property type="entry name" value="IPT_NFkappaB"/>
</dbReference>
<feature type="compositionally biased region" description="Basic and acidic residues" evidence="2">
    <location>
        <begin position="334"/>
        <end position="343"/>
    </location>
</feature>
<feature type="compositionally biased region" description="Gly residues" evidence="2">
    <location>
        <begin position="689"/>
        <end position="700"/>
    </location>
</feature>
<organism evidence="4 5">
    <name type="scientific">Galleria mellonella</name>
    <name type="common">Greater wax moth</name>
    <dbReference type="NCBI Taxonomy" id="7137"/>
    <lineage>
        <taxon>Eukaryota</taxon>
        <taxon>Metazoa</taxon>
        <taxon>Ecdysozoa</taxon>
        <taxon>Arthropoda</taxon>
        <taxon>Hexapoda</taxon>
        <taxon>Insecta</taxon>
        <taxon>Pterygota</taxon>
        <taxon>Neoptera</taxon>
        <taxon>Endopterygota</taxon>
        <taxon>Lepidoptera</taxon>
        <taxon>Glossata</taxon>
        <taxon>Ditrysia</taxon>
        <taxon>Pyraloidea</taxon>
        <taxon>Pyralidae</taxon>
        <taxon>Galleriinae</taxon>
        <taxon>Galleria</taxon>
    </lineage>
</organism>
<gene>
    <name evidence="5" type="primary">LOC113515637</name>
</gene>
<feature type="repeat" description="ANK" evidence="1">
    <location>
        <begin position="563"/>
        <end position="595"/>
    </location>
</feature>
<keyword evidence="1" id="KW-0040">ANK repeat</keyword>
<dbReference type="InterPro" id="IPR011029">
    <property type="entry name" value="DEATH-like_dom_sf"/>
</dbReference>
<name>A0ABM3MDC3_GALME</name>
<evidence type="ECO:0000256" key="1">
    <source>
        <dbReference type="PROSITE-ProRule" id="PRU00023"/>
    </source>
</evidence>
<dbReference type="Gene3D" id="1.10.533.10">
    <property type="entry name" value="Death Domain, Fas"/>
    <property type="match status" value="1"/>
</dbReference>
<feature type="region of interest" description="Disordered" evidence="2">
    <location>
        <begin position="653"/>
        <end position="700"/>
    </location>
</feature>
<dbReference type="RefSeq" id="XP_052749401.1">
    <property type="nucleotide sequence ID" value="XM_052893441.1"/>
</dbReference>
<feature type="region of interest" description="Disordered" evidence="2">
    <location>
        <begin position="333"/>
        <end position="358"/>
    </location>
</feature>
<dbReference type="InterPro" id="IPR000451">
    <property type="entry name" value="NFkB/Dor"/>
</dbReference>
<dbReference type="GeneID" id="113515637"/>
<dbReference type="SUPFAM" id="SSF81296">
    <property type="entry name" value="E set domains"/>
    <property type="match status" value="1"/>
</dbReference>
<dbReference type="InterPro" id="IPR013783">
    <property type="entry name" value="Ig-like_fold"/>
</dbReference>
<evidence type="ECO:0000313" key="5">
    <source>
        <dbReference type="RefSeq" id="XP_052749401.1"/>
    </source>
</evidence>
<dbReference type="InterPro" id="IPR014756">
    <property type="entry name" value="Ig_E-set"/>
</dbReference>
<dbReference type="SMART" id="SM00429">
    <property type="entry name" value="IPT"/>
    <property type="match status" value="1"/>
</dbReference>
<dbReference type="Gene3D" id="1.25.40.20">
    <property type="entry name" value="Ankyrin repeat-containing domain"/>
    <property type="match status" value="1"/>
</dbReference>
<dbReference type="CDD" id="cd01177">
    <property type="entry name" value="IPT_NFkappaB"/>
    <property type="match status" value="1"/>
</dbReference>
<dbReference type="InterPro" id="IPR036770">
    <property type="entry name" value="Ankyrin_rpt-contain_sf"/>
</dbReference>
<keyword evidence="4" id="KW-1185">Reference proteome</keyword>
<dbReference type="PROSITE" id="PS50297">
    <property type="entry name" value="ANK_REP_REGION"/>
    <property type="match status" value="2"/>
</dbReference>
<dbReference type="SUPFAM" id="SSF48403">
    <property type="entry name" value="Ankyrin repeat"/>
    <property type="match status" value="1"/>
</dbReference>
<dbReference type="PANTHER" id="PTHR24169">
    <property type="entry name" value="NUCLEAR FACTOR NF-KAPPA-B PROTEIN"/>
    <property type="match status" value="1"/>
</dbReference>
<feature type="domain" description="IPT/TIG" evidence="3">
    <location>
        <begin position="56"/>
        <end position="158"/>
    </location>
</feature>
<evidence type="ECO:0000313" key="4">
    <source>
        <dbReference type="Proteomes" id="UP001652740"/>
    </source>
</evidence>
<dbReference type="SMART" id="SM00248">
    <property type="entry name" value="ANK"/>
    <property type="match status" value="5"/>
</dbReference>
<evidence type="ECO:0000256" key="2">
    <source>
        <dbReference type="SAM" id="MobiDB-lite"/>
    </source>
</evidence>
<dbReference type="PANTHER" id="PTHR24169:SF28">
    <property type="entry name" value="NUCLEAR FACTOR NF-KAPPA-B P110 SUBUNIT"/>
    <property type="match status" value="1"/>
</dbReference>
<accession>A0ABM3MDC3</accession>
<evidence type="ECO:0000259" key="3">
    <source>
        <dbReference type="SMART" id="SM00429"/>
    </source>
</evidence>
<dbReference type="PROSITE" id="PS50088">
    <property type="entry name" value="ANK_REPEAT"/>
    <property type="match status" value="2"/>
</dbReference>
<feature type="repeat" description="ANK" evidence="1">
    <location>
        <begin position="530"/>
        <end position="562"/>
    </location>
</feature>
<feature type="compositionally biased region" description="Acidic residues" evidence="2">
    <location>
        <begin position="671"/>
        <end position="686"/>
    </location>
</feature>
<dbReference type="SUPFAM" id="SSF47986">
    <property type="entry name" value="DEATH domain"/>
    <property type="match status" value="1"/>
</dbReference>
<dbReference type="Pfam" id="PF16179">
    <property type="entry name" value="RHD_dimer"/>
    <property type="match status" value="1"/>
</dbReference>
<dbReference type="PRINTS" id="PR00057">
    <property type="entry name" value="NFKBTNSCPFCT"/>
</dbReference>
<dbReference type="Gene3D" id="2.60.40.10">
    <property type="entry name" value="Immunoglobulins"/>
    <property type="match status" value="1"/>
</dbReference>
<dbReference type="InterPro" id="IPR032397">
    <property type="entry name" value="RHD_dimer"/>
</dbReference>
<reference evidence="5" key="1">
    <citation type="submission" date="2025-08" db="UniProtKB">
        <authorList>
            <consortium name="RefSeq"/>
        </authorList>
    </citation>
    <scope>IDENTIFICATION</scope>
    <source>
        <tissue evidence="5">Whole larvae</tissue>
    </source>
</reference>
<protein>
    <submittedName>
        <fullName evidence="5">Nuclear factor NF-kappa-B p110 subunit isoform X2</fullName>
    </submittedName>
</protein>
<dbReference type="Pfam" id="PF12796">
    <property type="entry name" value="Ank_2"/>
    <property type="match status" value="1"/>
</dbReference>